<protein>
    <submittedName>
        <fullName evidence="1">Uncharacterized protein</fullName>
    </submittedName>
</protein>
<keyword evidence="2" id="KW-1185">Reference proteome</keyword>
<name>A0ABS8V383_DATST</name>
<feature type="non-terminal residue" evidence="1">
    <location>
        <position position="121"/>
    </location>
</feature>
<reference evidence="1 2" key="1">
    <citation type="journal article" date="2021" name="BMC Genomics">
        <title>Datura genome reveals duplications of psychoactive alkaloid biosynthetic genes and high mutation rate following tissue culture.</title>
        <authorList>
            <person name="Rajewski A."/>
            <person name="Carter-House D."/>
            <person name="Stajich J."/>
            <person name="Litt A."/>
        </authorList>
    </citation>
    <scope>NUCLEOTIDE SEQUENCE [LARGE SCALE GENOMIC DNA]</scope>
    <source>
        <strain evidence="1">AR-01</strain>
    </source>
</reference>
<comment type="caution">
    <text evidence="1">The sequence shown here is derived from an EMBL/GenBank/DDBJ whole genome shotgun (WGS) entry which is preliminary data.</text>
</comment>
<evidence type="ECO:0000313" key="2">
    <source>
        <dbReference type="Proteomes" id="UP000823775"/>
    </source>
</evidence>
<accession>A0ABS8V383</accession>
<sequence length="121" mass="13328">AAVVALRVKDMPLSDIATLQISRPIMTYREILFERFRKMGMSRFKDGYREDAMSSLSTIMGYCIIWDWWSPTELTTAFTGGSFQKAVDAAKMSSTYGIRSLAMQGTKGPVLTGSYSGSSSG</sequence>
<gene>
    <name evidence="1" type="ORF">HAX54_026470</name>
</gene>
<dbReference type="Proteomes" id="UP000823775">
    <property type="component" value="Unassembled WGS sequence"/>
</dbReference>
<feature type="non-terminal residue" evidence="1">
    <location>
        <position position="1"/>
    </location>
</feature>
<evidence type="ECO:0000313" key="1">
    <source>
        <dbReference type="EMBL" id="MCD9640812.1"/>
    </source>
</evidence>
<proteinExistence type="predicted"/>
<dbReference type="EMBL" id="JACEIK010003210">
    <property type="protein sequence ID" value="MCD9640812.1"/>
    <property type="molecule type" value="Genomic_DNA"/>
</dbReference>
<organism evidence="1 2">
    <name type="scientific">Datura stramonium</name>
    <name type="common">Jimsonweed</name>
    <name type="synonym">Common thornapple</name>
    <dbReference type="NCBI Taxonomy" id="4076"/>
    <lineage>
        <taxon>Eukaryota</taxon>
        <taxon>Viridiplantae</taxon>
        <taxon>Streptophyta</taxon>
        <taxon>Embryophyta</taxon>
        <taxon>Tracheophyta</taxon>
        <taxon>Spermatophyta</taxon>
        <taxon>Magnoliopsida</taxon>
        <taxon>eudicotyledons</taxon>
        <taxon>Gunneridae</taxon>
        <taxon>Pentapetalae</taxon>
        <taxon>asterids</taxon>
        <taxon>lamiids</taxon>
        <taxon>Solanales</taxon>
        <taxon>Solanaceae</taxon>
        <taxon>Solanoideae</taxon>
        <taxon>Datureae</taxon>
        <taxon>Datura</taxon>
    </lineage>
</organism>